<name>A0A7W3P536_9ACTN</name>
<sequence>MTPEAAARLVLPLAAGDSAGANARSTGDDALALLGGKGASLVRLVAAGVPVPDGFVITTDAFRAVLAADGLDRNVAAILAHRPPDRAAARIRELFLEARLPAAVETAVTTAYRELGRPRVAVRSSATAEDLPGLSFAGQQDTLLNVTGASALLDAVRRCWASLWSARAVGYRAEHQVADDDLALAVVVQRMVDAEAAGVLFTADPVTGDGSMITVESAWGLGEAVVSGIVTPDRFRIAADDHRVLESTVAEKTVMTVRTRGGTTERPVPAARRTRPSLEPAQARRLAALGARVAELDGHPVDIEWARVGDELAVLQARPITAGARPDPWNDSRAVSCLWTRGNVGEAIPDVMTPATWCLVREFLADAMPTSSVPPYVAFGIVGGRLYLNLSMAASIARCAGVGERLFRRLTHEVFGRLPDDLPIPYLPLPPTRVIRLVVPVALSMTVHARRDIRRLPDYLADHPAHCRRLRERIAAVDDPTELARLWTEVIHPEFHAATGMLTAATRSDGPVLVTLRRSLQRAVGLEDTERLLAGLGGTDGELASLGPLVGLERLADGDLDVEGFRDRYGHRGPHEFEISVPRPAEDPAWIERTVAEQRAADYSVSELLRRQERARADAWARFSREHPHRVASVRNKIEKWTQISRRREEARSEVVRFFWVLRAFWVRAGELSGIGDDVFAHDWNEVVALLGGRPLQERELRDRQRAFRAYSALPAYPSVIMGRFDPFAWAADPDRPLAVFVEGADHDRDHGRSAGADHGAGGSATVTGFAGSGGVVEGVVRVLESTDQSAELESGEVLVTNVTNVGWTPLFPRVRAVITDVGAPLSHAAIVARELGIPAVVGCGDATRVLRTGDRVRVDGTHGTVELLDRVG</sequence>
<feature type="domain" description="PEP-utilising enzyme mobile" evidence="1">
    <location>
        <begin position="794"/>
        <end position="864"/>
    </location>
</feature>
<dbReference type="GO" id="GO:0005524">
    <property type="term" value="F:ATP binding"/>
    <property type="evidence" value="ECO:0007669"/>
    <property type="project" value="InterPro"/>
</dbReference>
<dbReference type="Pfam" id="PF01326">
    <property type="entry name" value="PPDK_N"/>
    <property type="match status" value="1"/>
</dbReference>
<dbReference type="InterPro" id="IPR036637">
    <property type="entry name" value="Phosphohistidine_dom_sf"/>
</dbReference>
<dbReference type="SUPFAM" id="SSF56059">
    <property type="entry name" value="Glutathione synthetase ATP-binding domain-like"/>
    <property type="match status" value="1"/>
</dbReference>
<proteinExistence type="predicted"/>
<evidence type="ECO:0000313" key="4">
    <source>
        <dbReference type="Proteomes" id="UP000523079"/>
    </source>
</evidence>
<dbReference type="PANTHER" id="PTHR43615:SF1">
    <property type="entry name" value="PPDK_N DOMAIN-CONTAINING PROTEIN"/>
    <property type="match status" value="1"/>
</dbReference>
<dbReference type="RefSeq" id="WP_182559087.1">
    <property type="nucleotide sequence ID" value="NZ_JACGWT010000002.1"/>
</dbReference>
<protein>
    <submittedName>
        <fullName evidence="3">Pyruvate,water dikinase</fullName>
        <ecNumber evidence="3">2.7.9.2</ecNumber>
    </submittedName>
</protein>
<accession>A0A7W3P536</accession>
<reference evidence="3 4" key="1">
    <citation type="submission" date="2020-07" db="EMBL/GenBank/DDBJ databases">
        <title>Sequencing the genomes of 1000 actinobacteria strains.</title>
        <authorList>
            <person name="Klenk H.-P."/>
        </authorList>
    </citation>
    <scope>NUCLEOTIDE SEQUENCE [LARGE SCALE GENOMIC DNA]</scope>
    <source>
        <strain evidence="3 4">DSM 100723</strain>
    </source>
</reference>
<evidence type="ECO:0000259" key="1">
    <source>
        <dbReference type="Pfam" id="PF00391"/>
    </source>
</evidence>
<keyword evidence="3" id="KW-0808">Transferase</keyword>
<dbReference type="GO" id="GO:0008986">
    <property type="term" value="F:pyruvate, water dikinase activity"/>
    <property type="evidence" value="ECO:0007669"/>
    <property type="project" value="UniProtKB-EC"/>
</dbReference>
<dbReference type="SUPFAM" id="SSF52009">
    <property type="entry name" value="Phosphohistidine domain"/>
    <property type="match status" value="1"/>
</dbReference>
<dbReference type="EC" id="2.7.9.2" evidence="3"/>
<dbReference type="Gene3D" id="3.30.1490.20">
    <property type="entry name" value="ATP-grasp fold, A domain"/>
    <property type="match status" value="1"/>
</dbReference>
<dbReference type="Proteomes" id="UP000523079">
    <property type="component" value="Unassembled WGS sequence"/>
</dbReference>
<dbReference type="InterPro" id="IPR013815">
    <property type="entry name" value="ATP_grasp_subdomain_1"/>
</dbReference>
<dbReference type="Gene3D" id="3.30.470.20">
    <property type="entry name" value="ATP-grasp fold, B domain"/>
    <property type="match status" value="1"/>
</dbReference>
<feature type="domain" description="Pyruvate phosphate dikinase AMP/ATP-binding" evidence="2">
    <location>
        <begin position="32"/>
        <end position="323"/>
    </location>
</feature>
<comment type="caution">
    <text evidence="3">The sequence shown here is derived from an EMBL/GenBank/DDBJ whole genome shotgun (WGS) entry which is preliminary data.</text>
</comment>
<dbReference type="InterPro" id="IPR002192">
    <property type="entry name" value="PPDK_AMP/ATP-bd"/>
</dbReference>
<evidence type="ECO:0000259" key="2">
    <source>
        <dbReference type="Pfam" id="PF01326"/>
    </source>
</evidence>
<dbReference type="Gene3D" id="3.50.30.10">
    <property type="entry name" value="Phosphohistidine domain"/>
    <property type="match status" value="1"/>
</dbReference>
<dbReference type="AlphaFoldDB" id="A0A7W3P536"/>
<keyword evidence="3" id="KW-0670">Pyruvate</keyword>
<gene>
    <name evidence="3" type="ORF">FHX74_001075</name>
</gene>
<organism evidence="3 4">
    <name type="scientific">Microlunatus kandeliicorticis</name>
    <dbReference type="NCBI Taxonomy" id="1759536"/>
    <lineage>
        <taxon>Bacteria</taxon>
        <taxon>Bacillati</taxon>
        <taxon>Actinomycetota</taxon>
        <taxon>Actinomycetes</taxon>
        <taxon>Propionibacteriales</taxon>
        <taxon>Propionibacteriaceae</taxon>
        <taxon>Microlunatus</taxon>
    </lineage>
</organism>
<keyword evidence="4" id="KW-1185">Reference proteome</keyword>
<keyword evidence="3" id="KW-0418">Kinase</keyword>
<dbReference type="PANTHER" id="PTHR43615">
    <property type="entry name" value="PHOSPHOENOLPYRUVATE SYNTHASE-RELATED"/>
    <property type="match status" value="1"/>
</dbReference>
<dbReference type="InterPro" id="IPR008279">
    <property type="entry name" value="PEP-util_enz_mobile_dom"/>
</dbReference>
<dbReference type="Pfam" id="PF00391">
    <property type="entry name" value="PEP-utilizers"/>
    <property type="match status" value="1"/>
</dbReference>
<evidence type="ECO:0000313" key="3">
    <source>
        <dbReference type="EMBL" id="MBA8793470.1"/>
    </source>
</evidence>
<dbReference type="EMBL" id="JACGWT010000002">
    <property type="protein sequence ID" value="MBA8793470.1"/>
    <property type="molecule type" value="Genomic_DNA"/>
</dbReference>
<dbReference type="InterPro" id="IPR051549">
    <property type="entry name" value="PEP_Utilizing_Enz"/>
</dbReference>